<dbReference type="AlphaFoldDB" id="A0AA86NTU0"/>
<dbReference type="EMBL" id="CAXDID020000056">
    <property type="protein sequence ID" value="CAL6007605.1"/>
    <property type="molecule type" value="Genomic_DNA"/>
</dbReference>
<name>A0AA86NTU0_9EUKA</name>
<evidence type="ECO:0000313" key="1">
    <source>
        <dbReference type="EMBL" id="CAI9925293.1"/>
    </source>
</evidence>
<keyword evidence="3" id="KW-1185">Reference proteome</keyword>
<evidence type="ECO:0000313" key="2">
    <source>
        <dbReference type="EMBL" id="CAL6007605.1"/>
    </source>
</evidence>
<gene>
    <name evidence="1" type="ORF">HINF_LOCUS12938</name>
    <name evidence="2" type="ORF">HINF_LOCUS20715</name>
</gene>
<reference evidence="1" key="1">
    <citation type="submission" date="2023-06" db="EMBL/GenBank/DDBJ databases">
        <authorList>
            <person name="Kurt Z."/>
        </authorList>
    </citation>
    <scope>NUCLEOTIDE SEQUENCE</scope>
</reference>
<comment type="caution">
    <text evidence="1">The sequence shown here is derived from an EMBL/GenBank/DDBJ whole genome shotgun (WGS) entry which is preliminary data.</text>
</comment>
<proteinExistence type="predicted"/>
<organism evidence="1">
    <name type="scientific">Hexamita inflata</name>
    <dbReference type="NCBI Taxonomy" id="28002"/>
    <lineage>
        <taxon>Eukaryota</taxon>
        <taxon>Metamonada</taxon>
        <taxon>Diplomonadida</taxon>
        <taxon>Hexamitidae</taxon>
        <taxon>Hexamitinae</taxon>
        <taxon>Hexamita</taxon>
    </lineage>
</organism>
<dbReference type="Proteomes" id="UP001642409">
    <property type="component" value="Unassembled WGS sequence"/>
</dbReference>
<reference evidence="2 3" key="2">
    <citation type="submission" date="2024-07" db="EMBL/GenBank/DDBJ databases">
        <authorList>
            <person name="Akdeniz Z."/>
        </authorList>
    </citation>
    <scope>NUCLEOTIDE SEQUENCE [LARGE SCALE GENOMIC DNA]</scope>
</reference>
<protein>
    <submittedName>
        <fullName evidence="2">Hypothetical_protein</fullName>
    </submittedName>
</protein>
<sequence>MQFLAKLNEQPVTLVNGHFYPLKNCDLESLPNILPCLYMFAKSNLIEVSTLCTMLINNGISRCVLNVTTFITNLKEIFDEAQFKDICKQYFQFISSLPVKFYIQCDFEIPGVELFSNSDVIVQEVQPALLSEISEAQVQFAQQTTTLGLHKASIELINQQIKTFGSSDFINDTQVLNFRLVGQSDVVKPIAVYINAQPLVSYADRSNVRISSNFSRVFLSRSFSPPNFAFVQDFYAQNKSLFQAQQNLDMLSLKLQTDSFKLECESYAQFFAQFIKLKLNNILVLDQISRQISIHKSNIYEEMNFLIKVNQKVIINVQEFQNQFFGQGHVRKLFQREIELFNSFITNQEEQILFWAEEKYFVVHYENAEEFVLLEKFVQENTKYQKINLKDVLDLVQM</sequence>
<dbReference type="EMBL" id="CATOUU010000341">
    <property type="protein sequence ID" value="CAI9925293.1"/>
    <property type="molecule type" value="Genomic_DNA"/>
</dbReference>
<accession>A0AA86NTU0</accession>
<evidence type="ECO:0000313" key="3">
    <source>
        <dbReference type="Proteomes" id="UP001642409"/>
    </source>
</evidence>